<feature type="region of interest" description="Disordered" evidence="1">
    <location>
        <begin position="1"/>
        <end position="21"/>
    </location>
</feature>
<dbReference type="Gramene" id="mRNA:HanXRQr2_Chr08g0323201">
    <property type="protein sequence ID" value="CDS:HanXRQr2_Chr08g0323201.1"/>
    <property type="gene ID" value="HanXRQr2_Chr08g0323201"/>
</dbReference>
<dbReference type="AlphaFoldDB" id="A0A251U284"/>
<evidence type="ECO:0000313" key="4">
    <source>
        <dbReference type="EMBL" id="OTG17478.1"/>
    </source>
</evidence>
<keyword evidence="2" id="KW-0472">Membrane</keyword>
<evidence type="ECO:0000256" key="2">
    <source>
        <dbReference type="SAM" id="Phobius"/>
    </source>
</evidence>
<feature type="transmembrane region" description="Helical" evidence="2">
    <location>
        <begin position="106"/>
        <end position="130"/>
    </location>
</feature>
<dbReference type="EMBL" id="CM007897">
    <property type="protein sequence ID" value="OTG17478.1"/>
    <property type="molecule type" value="Genomic_DNA"/>
</dbReference>
<proteinExistence type="predicted"/>
<evidence type="ECO:0000313" key="3">
    <source>
        <dbReference type="EMBL" id="KAF5793999.1"/>
    </source>
</evidence>
<sequence>MQTSSIIHPLTPPGVPFSGRQLRQPKSQVTTAFKKDGSSGKMVDDNMIVLRERIRKMKIDDGDKVRLPDNWMQWEKTYTYSGGYHSDVYEAIAVLQRFLMETRPSVALGLVVIVAFGGCVSAVTVLQWLINSINSVPGY</sequence>
<gene>
    <name evidence="4" type="ORF">HannXRQ_Chr08g0212631</name>
    <name evidence="3" type="ORF">HanXRQr2_Chr08g0323201</name>
</gene>
<dbReference type="PANTHER" id="PTHR33782:SF5">
    <property type="entry name" value="MEDIATOR OF RNA POLYMERASE II TRANSCRIPTION SUBUNIT"/>
    <property type="match status" value="1"/>
</dbReference>
<organism evidence="4 5">
    <name type="scientific">Helianthus annuus</name>
    <name type="common">Common sunflower</name>
    <dbReference type="NCBI Taxonomy" id="4232"/>
    <lineage>
        <taxon>Eukaryota</taxon>
        <taxon>Viridiplantae</taxon>
        <taxon>Streptophyta</taxon>
        <taxon>Embryophyta</taxon>
        <taxon>Tracheophyta</taxon>
        <taxon>Spermatophyta</taxon>
        <taxon>Magnoliopsida</taxon>
        <taxon>eudicotyledons</taxon>
        <taxon>Gunneridae</taxon>
        <taxon>Pentapetalae</taxon>
        <taxon>asterids</taxon>
        <taxon>campanulids</taxon>
        <taxon>Asterales</taxon>
        <taxon>Asteraceae</taxon>
        <taxon>Asteroideae</taxon>
        <taxon>Heliantheae alliance</taxon>
        <taxon>Heliantheae</taxon>
        <taxon>Helianthus</taxon>
    </lineage>
</organism>
<dbReference type="EMBL" id="MNCJ02000323">
    <property type="protein sequence ID" value="KAF5793999.1"/>
    <property type="molecule type" value="Genomic_DNA"/>
</dbReference>
<name>A0A251U284_HELAN</name>
<keyword evidence="2" id="KW-1133">Transmembrane helix</keyword>
<evidence type="ECO:0000313" key="5">
    <source>
        <dbReference type="Proteomes" id="UP000215914"/>
    </source>
</evidence>
<dbReference type="PANTHER" id="PTHR33782">
    <property type="entry name" value="OS01G0121600 PROTEIN"/>
    <property type="match status" value="1"/>
</dbReference>
<dbReference type="OMA" id="WMDWEKS"/>
<reference evidence="3" key="3">
    <citation type="submission" date="2020-06" db="EMBL/GenBank/DDBJ databases">
        <title>Helianthus annuus Genome sequencing and assembly Release 2.</title>
        <authorList>
            <person name="Gouzy J."/>
            <person name="Langlade N."/>
            <person name="Munos S."/>
        </authorList>
    </citation>
    <scope>NUCLEOTIDE SEQUENCE</scope>
    <source>
        <tissue evidence="3">Leaves</tissue>
    </source>
</reference>
<evidence type="ECO:0000256" key="1">
    <source>
        <dbReference type="SAM" id="MobiDB-lite"/>
    </source>
</evidence>
<keyword evidence="2" id="KW-0812">Transmembrane</keyword>
<reference evidence="3 5" key="1">
    <citation type="journal article" date="2017" name="Nature">
        <title>The sunflower genome provides insights into oil metabolism, flowering and Asterid evolution.</title>
        <authorList>
            <person name="Badouin H."/>
            <person name="Gouzy J."/>
            <person name="Grassa C.J."/>
            <person name="Murat F."/>
            <person name="Staton S.E."/>
            <person name="Cottret L."/>
            <person name="Lelandais-Briere C."/>
            <person name="Owens G.L."/>
            <person name="Carrere S."/>
            <person name="Mayjonade B."/>
            <person name="Legrand L."/>
            <person name="Gill N."/>
            <person name="Kane N.C."/>
            <person name="Bowers J.E."/>
            <person name="Hubner S."/>
            <person name="Bellec A."/>
            <person name="Berard A."/>
            <person name="Berges H."/>
            <person name="Blanchet N."/>
            <person name="Boniface M.C."/>
            <person name="Brunel D."/>
            <person name="Catrice O."/>
            <person name="Chaidir N."/>
            <person name="Claudel C."/>
            <person name="Donnadieu C."/>
            <person name="Faraut T."/>
            <person name="Fievet G."/>
            <person name="Helmstetter N."/>
            <person name="King M."/>
            <person name="Knapp S.J."/>
            <person name="Lai Z."/>
            <person name="Le Paslier M.C."/>
            <person name="Lippi Y."/>
            <person name="Lorenzon L."/>
            <person name="Mandel J.R."/>
            <person name="Marage G."/>
            <person name="Marchand G."/>
            <person name="Marquand E."/>
            <person name="Bret-Mestries E."/>
            <person name="Morien E."/>
            <person name="Nambeesan S."/>
            <person name="Nguyen T."/>
            <person name="Pegot-Espagnet P."/>
            <person name="Pouilly N."/>
            <person name="Raftis F."/>
            <person name="Sallet E."/>
            <person name="Schiex T."/>
            <person name="Thomas J."/>
            <person name="Vandecasteele C."/>
            <person name="Vares D."/>
            <person name="Vear F."/>
            <person name="Vautrin S."/>
            <person name="Crespi M."/>
            <person name="Mangin B."/>
            <person name="Burke J.M."/>
            <person name="Salse J."/>
            <person name="Munos S."/>
            <person name="Vincourt P."/>
            <person name="Rieseberg L.H."/>
            <person name="Langlade N.B."/>
        </authorList>
    </citation>
    <scope>NUCLEOTIDE SEQUENCE [LARGE SCALE GENOMIC DNA]</scope>
    <source>
        <strain evidence="5">cv. SF193</strain>
        <tissue evidence="3">Leaves</tissue>
    </source>
</reference>
<accession>A0A251U284</accession>
<reference evidence="4" key="2">
    <citation type="submission" date="2017-02" db="EMBL/GenBank/DDBJ databases">
        <title>Sunflower complete genome.</title>
        <authorList>
            <person name="Langlade N."/>
            <person name="Munos S."/>
        </authorList>
    </citation>
    <scope>NUCLEOTIDE SEQUENCE [LARGE SCALE GENOMIC DNA]</scope>
    <source>
        <tissue evidence="4">Leaves</tissue>
    </source>
</reference>
<keyword evidence="5" id="KW-1185">Reference proteome</keyword>
<dbReference type="InParanoid" id="A0A251U284"/>
<protein>
    <submittedName>
        <fullName evidence="4">Uncharacterized protein</fullName>
    </submittedName>
</protein>
<dbReference type="OrthoDB" id="672819at2759"/>
<dbReference type="Proteomes" id="UP000215914">
    <property type="component" value="Chromosome 8"/>
</dbReference>